<keyword evidence="3" id="KW-0805">Transcription regulation</keyword>
<keyword evidence="5" id="KW-0539">Nucleus</keyword>
<dbReference type="GO" id="GO:0008270">
    <property type="term" value="F:zinc ion binding"/>
    <property type="evidence" value="ECO:0007669"/>
    <property type="project" value="InterPro"/>
</dbReference>
<feature type="compositionally biased region" description="Polar residues" evidence="6">
    <location>
        <begin position="109"/>
        <end position="123"/>
    </location>
</feature>
<dbReference type="PROSITE" id="PS50048">
    <property type="entry name" value="ZN2_CY6_FUNGAL_2"/>
    <property type="match status" value="1"/>
</dbReference>
<dbReference type="AlphaFoldDB" id="A0AAJ0FJ32"/>
<evidence type="ECO:0000256" key="4">
    <source>
        <dbReference type="ARBA" id="ARBA00023163"/>
    </source>
</evidence>
<reference evidence="8" key="1">
    <citation type="submission" date="2023-06" db="EMBL/GenBank/DDBJ databases">
        <title>Genome-scale phylogeny and comparative genomics of the fungal order Sordariales.</title>
        <authorList>
            <consortium name="Lawrence Berkeley National Laboratory"/>
            <person name="Hensen N."/>
            <person name="Bonometti L."/>
            <person name="Westerberg I."/>
            <person name="Brannstrom I.O."/>
            <person name="Guillou S."/>
            <person name="Cros-Aarteil S."/>
            <person name="Calhoun S."/>
            <person name="Haridas S."/>
            <person name="Kuo A."/>
            <person name="Mondo S."/>
            <person name="Pangilinan J."/>
            <person name="Riley R."/>
            <person name="Labutti K."/>
            <person name="Andreopoulos B."/>
            <person name="Lipzen A."/>
            <person name="Chen C."/>
            <person name="Yanf M."/>
            <person name="Daum C."/>
            <person name="Ng V."/>
            <person name="Clum A."/>
            <person name="Steindorff A."/>
            <person name="Ohm R."/>
            <person name="Martin F."/>
            <person name="Silar P."/>
            <person name="Natvig D."/>
            <person name="Lalanne C."/>
            <person name="Gautier V."/>
            <person name="Ament-Velasquez S.L."/>
            <person name="Kruys A."/>
            <person name="Hutchinson M.I."/>
            <person name="Powell A.J."/>
            <person name="Barry K."/>
            <person name="Miller A.N."/>
            <person name="Grigoriev I.V."/>
            <person name="Debuchy R."/>
            <person name="Gladieux P."/>
            <person name="Thoren M.H."/>
            <person name="Johannesson H."/>
        </authorList>
    </citation>
    <scope>NUCLEOTIDE SEQUENCE</scope>
    <source>
        <strain evidence="8">8032-3</strain>
    </source>
</reference>
<dbReference type="InterPro" id="IPR036864">
    <property type="entry name" value="Zn2-C6_fun-type_DNA-bd_sf"/>
</dbReference>
<dbReference type="CDD" id="cd00067">
    <property type="entry name" value="GAL4"/>
    <property type="match status" value="1"/>
</dbReference>
<evidence type="ECO:0000256" key="1">
    <source>
        <dbReference type="ARBA" id="ARBA00022723"/>
    </source>
</evidence>
<evidence type="ECO:0000256" key="6">
    <source>
        <dbReference type="SAM" id="MobiDB-lite"/>
    </source>
</evidence>
<feature type="region of interest" description="Disordered" evidence="6">
    <location>
        <begin position="55"/>
        <end position="123"/>
    </location>
</feature>
<dbReference type="EMBL" id="MU839017">
    <property type="protein sequence ID" value="KAK1764998.1"/>
    <property type="molecule type" value="Genomic_DNA"/>
</dbReference>
<dbReference type="PROSITE" id="PS00463">
    <property type="entry name" value="ZN2_CY6_FUNGAL_1"/>
    <property type="match status" value="1"/>
</dbReference>
<evidence type="ECO:0000313" key="9">
    <source>
        <dbReference type="Proteomes" id="UP001244011"/>
    </source>
</evidence>
<dbReference type="Pfam" id="PF00172">
    <property type="entry name" value="Zn_clus"/>
    <property type="match status" value="1"/>
</dbReference>
<dbReference type="SUPFAM" id="SSF57701">
    <property type="entry name" value="Zn2/Cys6 DNA-binding domain"/>
    <property type="match status" value="1"/>
</dbReference>
<evidence type="ECO:0000256" key="3">
    <source>
        <dbReference type="ARBA" id="ARBA00023015"/>
    </source>
</evidence>
<dbReference type="GeneID" id="85311749"/>
<keyword evidence="4" id="KW-0804">Transcription</keyword>
<proteinExistence type="predicted"/>
<keyword evidence="9" id="KW-1185">Reference proteome</keyword>
<accession>A0AAJ0FJ32</accession>
<gene>
    <name evidence="8" type="ORF">QBC33DRAFT_545478</name>
</gene>
<keyword evidence="2" id="KW-0862">Zinc</keyword>
<dbReference type="GO" id="GO:0000981">
    <property type="term" value="F:DNA-binding transcription factor activity, RNA polymerase II-specific"/>
    <property type="evidence" value="ECO:0007669"/>
    <property type="project" value="InterPro"/>
</dbReference>
<evidence type="ECO:0000256" key="2">
    <source>
        <dbReference type="ARBA" id="ARBA00022833"/>
    </source>
</evidence>
<evidence type="ECO:0000313" key="8">
    <source>
        <dbReference type="EMBL" id="KAK1764998.1"/>
    </source>
</evidence>
<keyword evidence="1" id="KW-0479">Metal-binding</keyword>
<sequence length="517" mass="56990">MSPKAGGIRRMPVSRIKSCAQCRTAKARCSLTAPCIRCRDRNLTCKYEQEAALSRNDGSCSPRPPRPIAPACRNPAAGGLESGPGLSDARETAAIPSQGQGFQSIGSSCASASNRLGNPESSQMTWEDFDTSIMSFSDCANGGDSLIAQVDQQQAPAMQRSLDSIAEDIALPGEISLPWLAGQLEGEVVSHDRPHRTAHAGLTPHSQGPVSDVESKPRRYKDKLIWPRIGSTIEGYFSNTVLRGQIMSYPQMMSKGNRLPPFIFPRCMMSGPVAFDCELQGVHQCLPEILAICSNMVQLFENRTPASSSFVWKTIYAEHERLRRECGSYDKERLVETLQATVIYLLLQAQDPDSTERNNVISLVDTAAELGKAVHLSFENRVESRVVGLDRKDWMLRESVRRTMCILYGIELLLDVVITTSNRYCGGFAKCPLPCVRDLWEPVSNAEWARRYREFHPGGVSKEGVLHIDTIRMAGQAAGMSEINDTAVAELSRWCSRLDDLGMLVWTAVLSESRGNS</sequence>
<feature type="domain" description="Zn(2)-C6 fungal-type" evidence="7">
    <location>
        <begin position="18"/>
        <end position="47"/>
    </location>
</feature>
<name>A0AAJ0FJ32_9PEZI</name>
<comment type="caution">
    <text evidence="8">The sequence shown here is derived from an EMBL/GenBank/DDBJ whole genome shotgun (WGS) entry which is preliminary data.</text>
</comment>
<organism evidence="8 9">
    <name type="scientific">Phialemonium atrogriseum</name>
    <dbReference type="NCBI Taxonomy" id="1093897"/>
    <lineage>
        <taxon>Eukaryota</taxon>
        <taxon>Fungi</taxon>
        <taxon>Dikarya</taxon>
        <taxon>Ascomycota</taxon>
        <taxon>Pezizomycotina</taxon>
        <taxon>Sordariomycetes</taxon>
        <taxon>Sordariomycetidae</taxon>
        <taxon>Cephalothecales</taxon>
        <taxon>Cephalothecaceae</taxon>
        <taxon>Phialemonium</taxon>
    </lineage>
</organism>
<evidence type="ECO:0000256" key="5">
    <source>
        <dbReference type="ARBA" id="ARBA00023242"/>
    </source>
</evidence>
<dbReference type="Proteomes" id="UP001244011">
    <property type="component" value="Unassembled WGS sequence"/>
</dbReference>
<feature type="compositionally biased region" description="Low complexity" evidence="6">
    <location>
        <begin position="97"/>
        <end position="108"/>
    </location>
</feature>
<dbReference type="PANTHER" id="PTHR47660">
    <property type="entry name" value="TRANSCRIPTION FACTOR WITH C2H2 AND ZN(2)-CYS(6) DNA BINDING DOMAIN (EUROFUNG)-RELATED-RELATED"/>
    <property type="match status" value="1"/>
</dbReference>
<evidence type="ECO:0000259" key="7">
    <source>
        <dbReference type="PROSITE" id="PS50048"/>
    </source>
</evidence>
<dbReference type="InterPro" id="IPR001138">
    <property type="entry name" value="Zn2Cys6_DnaBD"/>
</dbReference>
<dbReference type="RefSeq" id="XP_060281211.1">
    <property type="nucleotide sequence ID" value="XM_060428562.1"/>
</dbReference>
<protein>
    <recommendedName>
        <fullName evidence="7">Zn(2)-C6 fungal-type domain-containing protein</fullName>
    </recommendedName>
</protein>